<proteinExistence type="predicted"/>
<organism evidence="2 3">
    <name type="scientific">Malus domestica</name>
    <name type="common">Apple</name>
    <name type="synonym">Pyrus malus</name>
    <dbReference type="NCBI Taxonomy" id="3750"/>
    <lineage>
        <taxon>Eukaryota</taxon>
        <taxon>Viridiplantae</taxon>
        <taxon>Streptophyta</taxon>
        <taxon>Embryophyta</taxon>
        <taxon>Tracheophyta</taxon>
        <taxon>Spermatophyta</taxon>
        <taxon>Magnoliopsida</taxon>
        <taxon>eudicotyledons</taxon>
        <taxon>Gunneridae</taxon>
        <taxon>Pentapetalae</taxon>
        <taxon>rosids</taxon>
        <taxon>fabids</taxon>
        <taxon>Rosales</taxon>
        <taxon>Rosaceae</taxon>
        <taxon>Amygdaloideae</taxon>
        <taxon>Maleae</taxon>
        <taxon>Malus</taxon>
    </lineage>
</organism>
<feature type="chain" id="PRO_5019853050" description="FBD domain-containing protein" evidence="1">
    <location>
        <begin position="18"/>
        <end position="101"/>
    </location>
</feature>
<keyword evidence="1" id="KW-0732">Signal</keyword>
<feature type="signal peptide" evidence="1">
    <location>
        <begin position="1"/>
        <end position="17"/>
    </location>
</feature>
<comment type="caution">
    <text evidence="2">The sequence shown here is derived from an EMBL/GenBank/DDBJ whole genome shotgun (WGS) entry which is preliminary data.</text>
</comment>
<evidence type="ECO:0008006" key="4">
    <source>
        <dbReference type="Google" id="ProtNLM"/>
    </source>
</evidence>
<dbReference type="EMBL" id="RDQH01000329">
    <property type="protein sequence ID" value="RXI02857.1"/>
    <property type="molecule type" value="Genomic_DNA"/>
</dbReference>
<dbReference type="AlphaFoldDB" id="A0A498K695"/>
<gene>
    <name evidence="2" type="ORF">DVH24_002935</name>
</gene>
<accession>A0A498K695</accession>
<sequence>MWMTFLMLMLRSALLLGVMLRNLIFGFNHLTITSNLNCLKAFSFSCQYSYITFHYPQTHSMEKLLSQCPVLEDLTIDVSLSDKLEMMKVPVPAFDILRKLI</sequence>
<evidence type="ECO:0000256" key="1">
    <source>
        <dbReference type="SAM" id="SignalP"/>
    </source>
</evidence>
<reference evidence="2 3" key="1">
    <citation type="submission" date="2018-10" db="EMBL/GenBank/DDBJ databases">
        <title>A high-quality apple genome assembly.</title>
        <authorList>
            <person name="Hu J."/>
        </authorList>
    </citation>
    <scope>NUCLEOTIDE SEQUENCE [LARGE SCALE GENOMIC DNA]</scope>
    <source>
        <strain evidence="3">cv. HFTH1</strain>
        <tissue evidence="2">Young leaf</tissue>
    </source>
</reference>
<keyword evidence="3" id="KW-1185">Reference proteome</keyword>
<evidence type="ECO:0000313" key="2">
    <source>
        <dbReference type="EMBL" id="RXI02857.1"/>
    </source>
</evidence>
<evidence type="ECO:0000313" key="3">
    <source>
        <dbReference type="Proteomes" id="UP000290289"/>
    </source>
</evidence>
<dbReference type="Proteomes" id="UP000290289">
    <property type="component" value="Chromosome 3"/>
</dbReference>
<protein>
    <recommendedName>
        <fullName evidence="4">FBD domain-containing protein</fullName>
    </recommendedName>
</protein>
<name>A0A498K695_MALDO</name>